<dbReference type="PaxDb" id="8022-A0A060WK57"/>
<dbReference type="AlphaFoldDB" id="A0A060WK57"/>
<accession>A0A060WK57</accession>
<dbReference type="EMBL" id="FR904582">
    <property type="protein sequence ID" value="CDQ67361.1"/>
    <property type="molecule type" value="Genomic_DNA"/>
</dbReference>
<dbReference type="PANTHER" id="PTHR25465">
    <property type="entry name" value="B-BOX DOMAIN CONTAINING"/>
    <property type="match status" value="1"/>
</dbReference>
<name>A0A060WK57_ONCMY</name>
<reference evidence="4" key="2">
    <citation type="submission" date="2014-03" db="EMBL/GenBank/DDBJ databases">
        <authorList>
            <person name="Genoscope - CEA"/>
        </authorList>
    </citation>
    <scope>NUCLEOTIDE SEQUENCE</scope>
</reference>
<dbReference type="Gene3D" id="4.10.830.40">
    <property type="match status" value="1"/>
</dbReference>
<evidence type="ECO:0000313" key="5">
    <source>
        <dbReference type="Proteomes" id="UP000193380"/>
    </source>
</evidence>
<evidence type="ECO:0000256" key="2">
    <source>
        <dbReference type="ARBA" id="ARBA00022771"/>
    </source>
</evidence>
<evidence type="ECO:0000313" key="4">
    <source>
        <dbReference type="EMBL" id="CDQ67361.1"/>
    </source>
</evidence>
<evidence type="ECO:0008006" key="6">
    <source>
        <dbReference type="Google" id="ProtNLM"/>
    </source>
</evidence>
<keyword evidence="3" id="KW-0862">Zinc</keyword>
<dbReference type="InterPro" id="IPR017907">
    <property type="entry name" value="Znf_RING_CS"/>
</dbReference>
<dbReference type="Proteomes" id="UP000193380">
    <property type="component" value="Unassembled WGS sequence"/>
</dbReference>
<dbReference type="PROSITE" id="PS00518">
    <property type="entry name" value="ZF_RING_1"/>
    <property type="match status" value="1"/>
</dbReference>
<dbReference type="STRING" id="8022.A0A060WK57"/>
<evidence type="ECO:0000256" key="1">
    <source>
        <dbReference type="ARBA" id="ARBA00022723"/>
    </source>
</evidence>
<reference evidence="4" key="1">
    <citation type="journal article" date="2014" name="Nat. Commun.">
        <title>The rainbow trout genome provides novel insights into evolution after whole-genome duplication in vertebrates.</title>
        <authorList>
            <person name="Berthelot C."/>
            <person name="Brunet F."/>
            <person name="Chalopin D."/>
            <person name="Juanchich A."/>
            <person name="Bernard M."/>
            <person name="Noel B."/>
            <person name="Bento P."/>
            <person name="Da Silva C."/>
            <person name="Labadie K."/>
            <person name="Alberti A."/>
            <person name="Aury J.M."/>
            <person name="Louis A."/>
            <person name="Dehais P."/>
            <person name="Bardou P."/>
            <person name="Montfort J."/>
            <person name="Klopp C."/>
            <person name="Cabau C."/>
            <person name="Gaspin C."/>
            <person name="Thorgaard G.H."/>
            <person name="Boussaha M."/>
            <person name="Quillet E."/>
            <person name="Guyomard R."/>
            <person name="Galiana D."/>
            <person name="Bobe J."/>
            <person name="Volff J.N."/>
            <person name="Genet C."/>
            <person name="Wincker P."/>
            <person name="Jaillon O."/>
            <person name="Roest Crollius H."/>
            <person name="Guiguen Y."/>
        </authorList>
    </citation>
    <scope>NUCLEOTIDE SEQUENCE [LARGE SCALE GENOMIC DNA]</scope>
</reference>
<protein>
    <recommendedName>
        <fullName evidence="6">RING-type domain-containing protein</fullName>
    </recommendedName>
</protein>
<dbReference type="PANTHER" id="PTHR25465:SF73">
    <property type="entry name" value="E3 UBIQUITIN_ISG15 LIGASE TRIM25 ISOFORM X1"/>
    <property type="match status" value="1"/>
</dbReference>
<evidence type="ECO:0000256" key="3">
    <source>
        <dbReference type="ARBA" id="ARBA00022833"/>
    </source>
</evidence>
<sequence length="200" mass="22560">MYHSSLKENPAGGDADMPSVPGHKDWRQLPCGHSYCMVCLEGVIDFASDMPFHCSYCGAIIGRIYSTSLLGFALTCTVNLFKQVLRGLSVYCDCCPEKQSLALKTCLKCEVSLWQEHVQHHLQLPAYLGHHLVKPLGDLSKRRYPEHEDEVLRYYCSMSGQESDEPHRLDVQCSGEKTDCVLTKQILLPYFNKNKCGVVE</sequence>
<gene>
    <name evidence="4" type="ORF">GSONMT00061498001</name>
</gene>
<dbReference type="InterPro" id="IPR051051">
    <property type="entry name" value="E3_ubiq-ligase_TRIM/RNF"/>
</dbReference>
<dbReference type="SUPFAM" id="SSF57850">
    <property type="entry name" value="RING/U-box"/>
    <property type="match status" value="1"/>
</dbReference>
<keyword evidence="1" id="KW-0479">Metal-binding</keyword>
<organism evidence="4 5">
    <name type="scientific">Oncorhynchus mykiss</name>
    <name type="common">Rainbow trout</name>
    <name type="synonym">Salmo gairdneri</name>
    <dbReference type="NCBI Taxonomy" id="8022"/>
    <lineage>
        <taxon>Eukaryota</taxon>
        <taxon>Metazoa</taxon>
        <taxon>Chordata</taxon>
        <taxon>Craniata</taxon>
        <taxon>Vertebrata</taxon>
        <taxon>Euteleostomi</taxon>
        <taxon>Actinopterygii</taxon>
        <taxon>Neopterygii</taxon>
        <taxon>Teleostei</taxon>
        <taxon>Protacanthopterygii</taxon>
        <taxon>Salmoniformes</taxon>
        <taxon>Salmonidae</taxon>
        <taxon>Salmoninae</taxon>
        <taxon>Oncorhynchus</taxon>
    </lineage>
</organism>
<dbReference type="GO" id="GO:0008270">
    <property type="term" value="F:zinc ion binding"/>
    <property type="evidence" value="ECO:0007669"/>
    <property type="project" value="UniProtKB-KW"/>
</dbReference>
<keyword evidence="2" id="KW-0863">Zinc-finger</keyword>
<proteinExistence type="predicted"/>